<dbReference type="AlphaFoldDB" id="A0A8S8XH26"/>
<keyword evidence="1" id="KW-0732">Signal</keyword>
<dbReference type="InterPro" id="IPR023614">
    <property type="entry name" value="Porin_dom_sf"/>
</dbReference>
<feature type="signal peptide" evidence="1">
    <location>
        <begin position="1"/>
        <end position="22"/>
    </location>
</feature>
<dbReference type="InterPro" id="IPR010870">
    <property type="entry name" value="Porin_O/P"/>
</dbReference>
<keyword evidence="3" id="KW-1185">Reference proteome</keyword>
<name>A0A8S8XH26_9PROT</name>
<reference evidence="2" key="1">
    <citation type="submission" date="2021-02" db="EMBL/GenBank/DDBJ databases">
        <title>Genome sequence of Rhodospirillales sp. strain TMPK1 isolated from soil.</title>
        <authorList>
            <person name="Nakai R."/>
            <person name="Kusada H."/>
            <person name="Tamaki H."/>
        </authorList>
    </citation>
    <scope>NUCLEOTIDE SEQUENCE</scope>
    <source>
        <strain evidence="2">TMPK1</strain>
    </source>
</reference>
<dbReference type="EMBL" id="BOPV01000001">
    <property type="protein sequence ID" value="GIL41301.1"/>
    <property type="molecule type" value="Genomic_DNA"/>
</dbReference>
<evidence type="ECO:0000256" key="1">
    <source>
        <dbReference type="SAM" id="SignalP"/>
    </source>
</evidence>
<comment type="caution">
    <text evidence="2">The sequence shown here is derived from an EMBL/GenBank/DDBJ whole genome shotgun (WGS) entry which is preliminary data.</text>
</comment>
<proteinExistence type="predicted"/>
<dbReference type="Gene3D" id="2.40.160.10">
    <property type="entry name" value="Porin"/>
    <property type="match status" value="1"/>
</dbReference>
<dbReference type="Proteomes" id="UP000681075">
    <property type="component" value="Unassembled WGS sequence"/>
</dbReference>
<organism evidence="2 3">
    <name type="scientific">Roseiterribacter gracilis</name>
    <dbReference type="NCBI Taxonomy" id="2812848"/>
    <lineage>
        <taxon>Bacteria</taxon>
        <taxon>Pseudomonadati</taxon>
        <taxon>Pseudomonadota</taxon>
        <taxon>Alphaproteobacteria</taxon>
        <taxon>Rhodospirillales</taxon>
        <taxon>Roseiterribacteraceae</taxon>
        <taxon>Roseiterribacter</taxon>
    </lineage>
</organism>
<sequence length="487" mass="52869">MTRSGKVALAALLLASPLAAHAAPGSGDDIATLRQQMQAMQKRLDAMEAAEKQRVAAAAQVKTEAMKPTDVVASLPNGRPTLSTRDGEFTFQMFGRVHFDAASYFDQKKGTQDLNSGTNARRIYWGVQGKFARDWEYELSVNAGGSGNDGPVNLLDARLTYAGLPGVKIDIGYINPFLNLEEATSSNDIVFFERAAQSNIIEGLAGTDGRSAIGVRSNGDRWFAHSYLTGSAANNNPNGNSGDEQLAVIGRGVFLPYKSDRGVIHVGVNGTYVFQTPQLNTPGGKRVLNYSERPELRVDGTQFLNTSNNNATGGSYNIDRAYEYGLEFLAIYDALHLQGQYSRFGLDTRDITVPGSAAKISPNVEFSGWYAQASYMLTGEQKPYNIGTGAPGPLTPIRPFSLSEGGWGAWEVGLRYSTVNLNDASQGFIVNGGRQRVWTAALNWYVNRNVRFLFDYINGDVDKHAFGTNAQTGVAFQAIATRAQFNF</sequence>
<evidence type="ECO:0000313" key="2">
    <source>
        <dbReference type="EMBL" id="GIL41301.1"/>
    </source>
</evidence>
<dbReference type="RefSeq" id="WP_420244731.1">
    <property type="nucleotide sequence ID" value="NZ_BOPV01000001.1"/>
</dbReference>
<evidence type="ECO:0000313" key="3">
    <source>
        <dbReference type="Proteomes" id="UP000681075"/>
    </source>
</evidence>
<dbReference type="SUPFAM" id="SSF56935">
    <property type="entry name" value="Porins"/>
    <property type="match status" value="1"/>
</dbReference>
<dbReference type="Pfam" id="PF07396">
    <property type="entry name" value="Porin_O_P"/>
    <property type="match status" value="1"/>
</dbReference>
<accession>A0A8S8XH26</accession>
<gene>
    <name evidence="2" type="ORF">TMPK1_35380</name>
</gene>
<feature type="chain" id="PRO_5035855193" evidence="1">
    <location>
        <begin position="23"/>
        <end position="487"/>
    </location>
</feature>
<protein>
    <submittedName>
        <fullName evidence="2">Porin</fullName>
    </submittedName>
</protein>